<dbReference type="STRING" id="692275.M3DE00"/>
<dbReference type="RefSeq" id="XP_016764086.1">
    <property type="nucleotide sequence ID" value="XM_016904459.1"/>
</dbReference>
<dbReference type="eggNOG" id="ENOG502SQ0A">
    <property type="taxonomic scope" value="Eukaryota"/>
</dbReference>
<evidence type="ECO:0000313" key="3">
    <source>
        <dbReference type="Proteomes" id="UP000016931"/>
    </source>
</evidence>
<dbReference type="OMA" id="VGHHKDK"/>
<dbReference type="AlphaFoldDB" id="M3DE00"/>
<sequence length="160" mass="16900">MAAVCPVIGTTTNVLPPHHPEIPSASSSSTLRCPITNATVEHHDNIISHHHPASEIPDSQKIDNNDKQATTMDASKCPALQHQAQQQVMNANAICPVVGPVNAHLPPDHPPVLSDDEGEGEKVCPVTKATVEHHRKKVAVHKKVESGAGVEMCPVVGAGK</sequence>
<dbReference type="HOGENOM" id="CLU_1741824_0_0_1"/>
<reference evidence="2 3" key="1">
    <citation type="journal article" date="2012" name="PLoS Pathog.">
        <title>Diverse lifestyles and strategies of plant pathogenesis encoded in the genomes of eighteen Dothideomycetes fungi.</title>
        <authorList>
            <person name="Ohm R.A."/>
            <person name="Feau N."/>
            <person name="Henrissat B."/>
            <person name="Schoch C.L."/>
            <person name="Horwitz B.A."/>
            <person name="Barry K.W."/>
            <person name="Condon B.J."/>
            <person name="Copeland A.C."/>
            <person name="Dhillon B."/>
            <person name="Glaser F."/>
            <person name="Hesse C.N."/>
            <person name="Kosti I."/>
            <person name="LaButti K."/>
            <person name="Lindquist E.A."/>
            <person name="Lucas S."/>
            <person name="Salamov A.A."/>
            <person name="Bradshaw R.E."/>
            <person name="Ciuffetti L."/>
            <person name="Hamelin R.C."/>
            <person name="Kema G.H.J."/>
            <person name="Lawrence C."/>
            <person name="Scott J.A."/>
            <person name="Spatafora J.W."/>
            <person name="Turgeon B.G."/>
            <person name="de Wit P.J.G.M."/>
            <person name="Zhong S."/>
            <person name="Goodwin S.B."/>
            <person name="Grigoriev I.V."/>
        </authorList>
    </citation>
    <scope>NUCLEOTIDE SEQUENCE [LARGE SCALE GENOMIC DNA]</scope>
    <source>
        <strain evidence="2 3">SO2202</strain>
    </source>
</reference>
<gene>
    <name evidence="2" type="ORF">SEPMUDRAFT_147683</name>
</gene>
<dbReference type="Proteomes" id="UP000016931">
    <property type="component" value="Unassembled WGS sequence"/>
</dbReference>
<proteinExistence type="predicted"/>
<evidence type="ECO:0000256" key="1">
    <source>
        <dbReference type="SAM" id="MobiDB-lite"/>
    </source>
</evidence>
<organism evidence="2 3">
    <name type="scientific">Sphaerulina musiva (strain SO2202)</name>
    <name type="common">Poplar stem canker fungus</name>
    <name type="synonym">Septoria musiva</name>
    <dbReference type="NCBI Taxonomy" id="692275"/>
    <lineage>
        <taxon>Eukaryota</taxon>
        <taxon>Fungi</taxon>
        <taxon>Dikarya</taxon>
        <taxon>Ascomycota</taxon>
        <taxon>Pezizomycotina</taxon>
        <taxon>Dothideomycetes</taxon>
        <taxon>Dothideomycetidae</taxon>
        <taxon>Mycosphaerellales</taxon>
        <taxon>Mycosphaerellaceae</taxon>
        <taxon>Sphaerulina</taxon>
    </lineage>
</organism>
<dbReference type="OrthoDB" id="3923202at2759"/>
<keyword evidence="3" id="KW-1185">Reference proteome</keyword>
<protein>
    <submittedName>
        <fullName evidence="2">Uncharacterized protein</fullName>
    </submittedName>
</protein>
<feature type="region of interest" description="Disordered" evidence="1">
    <location>
        <begin position="50"/>
        <end position="70"/>
    </location>
</feature>
<dbReference type="EMBL" id="KB456261">
    <property type="protein sequence ID" value="EMF15965.1"/>
    <property type="molecule type" value="Genomic_DNA"/>
</dbReference>
<name>M3DE00_SPHMS</name>
<dbReference type="GeneID" id="27901596"/>
<accession>M3DE00</accession>
<evidence type="ECO:0000313" key="2">
    <source>
        <dbReference type="EMBL" id="EMF15965.1"/>
    </source>
</evidence>